<protein>
    <submittedName>
        <fullName evidence="3">M56 family metallopeptidase</fullName>
    </submittedName>
</protein>
<feature type="transmembrane region" description="Helical" evidence="1">
    <location>
        <begin position="6"/>
        <end position="22"/>
    </location>
</feature>
<feature type="transmembrane region" description="Helical" evidence="1">
    <location>
        <begin position="90"/>
        <end position="118"/>
    </location>
</feature>
<name>A0ABW5LQZ4_9FLAO</name>
<reference evidence="4" key="1">
    <citation type="journal article" date="2019" name="Int. J. Syst. Evol. Microbiol.">
        <title>The Global Catalogue of Microorganisms (GCM) 10K type strain sequencing project: providing services to taxonomists for standard genome sequencing and annotation.</title>
        <authorList>
            <consortium name="The Broad Institute Genomics Platform"/>
            <consortium name="The Broad Institute Genome Sequencing Center for Infectious Disease"/>
            <person name="Wu L."/>
            <person name="Ma J."/>
        </authorList>
    </citation>
    <scope>NUCLEOTIDE SEQUENCE [LARGE SCALE GENOMIC DNA]</scope>
    <source>
        <strain evidence="4">KCTC 52127</strain>
    </source>
</reference>
<dbReference type="RefSeq" id="WP_379665334.1">
    <property type="nucleotide sequence ID" value="NZ_JBHULH010000001.1"/>
</dbReference>
<gene>
    <name evidence="3" type="ORF">ACFSRZ_04550</name>
</gene>
<keyword evidence="1" id="KW-0812">Transmembrane</keyword>
<dbReference type="Proteomes" id="UP001597508">
    <property type="component" value="Unassembled WGS sequence"/>
</dbReference>
<dbReference type="InterPro" id="IPR008756">
    <property type="entry name" value="Peptidase_M56"/>
</dbReference>
<dbReference type="EMBL" id="JBHULH010000001">
    <property type="protein sequence ID" value="MFD2566629.1"/>
    <property type="molecule type" value="Genomic_DNA"/>
</dbReference>
<keyword evidence="1" id="KW-0472">Membrane</keyword>
<organism evidence="3 4">
    <name type="scientific">Pseudotenacibaculum haliotis</name>
    <dbReference type="NCBI Taxonomy" id="1862138"/>
    <lineage>
        <taxon>Bacteria</taxon>
        <taxon>Pseudomonadati</taxon>
        <taxon>Bacteroidota</taxon>
        <taxon>Flavobacteriia</taxon>
        <taxon>Flavobacteriales</taxon>
        <taxon>Flavobacteriaceae</taxon>
        <taxon>Pseudotenacibaculum</taxon>
    </lineage>
</organism>
<evidence type="ECO:0000313" key="4">
    <source>
        <dbReference type="Proteomes" id="UP001597508"/>
    </source>
</evidence>
<dbReference type="PANTHER" id="PTHR34978">
    <property type="entry name" value="POSSIBLE SENSOR-TRANSDUCER PROTEIN BLAR"/>
    <property type="match status" value="1"/>
</dbReference>
<evidence type="ECO:0000256" key="1">
    <source>
        <dbReference type="SAM" id="Phobius"/>
    </source>
</evidence>
<keyword evidence="1" id="KW-1133">Transmembrane helix</keyword>
<dbReference type="PANTHER" id="PTHR34978:SF3">
    <property type="entry name" value="SLR0241 PROTEIN"/>
    <property type="match status" value="1"/>
</dbReference>
<feature type="domain" description="Peptidase M56" evidence="2">
    <location>
        <begin position="151"/>
        <end position="253"/>
    </location>
</feature>
<evidence type="ECO:0000313" key="3">
    <source>
        <dbReference type="EMBL" id="MFD2566629.1"/>
    </source>
</evidence>
<sequence>MEAYLIRSSICLVILYSIYRIFFKNDPHHQLKRIIALICILFACGFLFIPLGGLMVPDTYPQMMNVVFMQGSEGIQEGLSKIITDNMTNIYLVLYFIGMSVFALRSLTGVATIVKWYVSSDKIKKWGFTVAKVDKNIAPFTFFNILFIGKQEFHEEAMKALIVHEQYHKHQYHSIDTVLLELLTILYWFNPVVWLFQRDIKTEHEYMADEEVLKKGFDVLDYQYLLFQTRTGVSLNLGSNFSSKVNLKKRLHMMNKEKIKTKRSYIKALMLLPIMGIILVTSGFLEANNNLSLEIKALKSKQSLDTLPGNLRDQIENEKLQFRIRGNANTTGVTPLFILKKGKKEEKISPSFMQSLKKDQLKSVFVLKGESAIRKYGKEGKNGVVIIELKKDE</sequence>
<feature type="transmembrane region" description="Helical" evidence="1">
    <location>
        <begin position="34"/>
        <end position="56"/>
    </location>
</feature>
<dbReference type="Pfam" id="PF05569">
    <property type="entry name" value="Peptidase_M56"/>
    <property type="match status" value="1"/>
</dbReference>
<accession>A0ABW5LQZ4</accession>
<keyword evidence="4" id="KW-1185">Reference proteome</keyword>
<proteinExistence type="predicted"/>
<evidence type="ECO:0000259" key="2">
    <source>
        <dbReference type="Pfam" id="PF05569"/>
    </source>
</evidence>
<comment type="caution">
    <text evidence="3">The sequence shown here is derived from an EMBL/GenBank/DDBJ whole genome shotgun (WGS) entry which is preliminary data.</text>
</comment>
<dbReference type="InterPro" id="IPR052173">
    <property type="entry name" value="Beta-lactam_resp_regulator"/>
</dbReference>
<dbReference type="CDD" id="cd07341">
    <property type="entry name" value="M56_BlaR1_MecR1_like"/>
    <property type="match status" value="1"/>
</dbReference>
<feature type="transmembrane region" description="Helical" evidence="1">
    <location>
        <begin position="264"/>
        <end position="285"/>
    </location>
</feature>